<dbReference type="STRING" id="698762.SAMN00808754_1624"/>
<evidence type="ECO:0000256" key="1">
    <source>
        <dbReference type="SAM" id="Phobius"/>
    </source>
</evidence>
<dbReference type="AlphaFoldDB" id="A0A1W1VV40"/>
<dbReference type="RefSeq" id="WP_084665235.1">
    <property type="nucleotide sequence ID" value="NZ_LT838272.1"/>
</dbReference>
<keyword evidence="1" id="KW-0812">Transmembrane</keyword>
<keyword evidence="1" id="KW-0472">Membrane</keyword>
<proteinExistence type="predicted"/>
<reference evidence="2 3" key="1">
    <citation type="submission" date="2017-04" db="EMBL/GenBank/DDBJ databases">
        <authorList>
            <person name="Afonso C.L."/>
            <person name="Miller P.J."/>
            <person name="Scott M.A."/>
            <person name="Spackman E."/>
            <person name="Goraichik I."/>
            <person name="Dimitrov K.M."/>
            <person name="Suarez D.L."/>
            <person name="Swayne D.E."/>
        </authorList>
    </citation>
    <scope>NUCLEOTIDE SEQUENCE [LARGE SCALE GENOMIC DNA]</scope>
    <source>
        <strain evidence="2 3">ToBE</strain>
    </source>
</reference>
<evidence type="ECO:0000313" key="2">
    <source>
        <dbReference type="EMBL" id="SMB96744.1"/>
    </source>
</evidence>
<organism evidence="2 3">
    <name type="scientific">Thermanaeromonas toyohensis ToBE</name>
    <dbReference type="NCBI Taxonomy" id="698762"/>
    <lineage>
        <taxon>Bacteria</taxon>
        <taxon>Bacillati</taxon>
        <taxon>Bacillota</taxon>
        <taxon>Clostridia</taxon>
        <taxon>Neomoorellales</taxon>
        <taxon>Neomoorellaceae</taxon>
        <taxon>Thermanaeromonas</taxon>
    </lineage>
</organism>
<keyword evidence="3" id="KW-1185">Reference proteome</keyword>
<protein>
    <submittedName>
        <fullName evidence="2">Uncharacterized protein</fullName>
    </submittedName>
</protein>
<gene>
    <name evidence="2" type="ORF">SAMN00808754_1624</name>
</gene>
<evidence type="ECO:0000313" key="3">
    <source>
        <dbReference type="Proteomes" id="UP000192569"/>
    </source>
</evidence>
<keyword evidence="1" id="KW-1133">Transmembrane helix</keyword>
<accession>A0A1W1VV40</accession>
<feature type="transmembrane region" description="Helical" evidence="1">
    <location>
        <begin position="39"/>
        <end position="59"/>
    </location>
</feature>
<sequence length="60" mass="7169">MLRKVDGAQAAPDALQQGVEKDVWLDLWERFDAWVERRYIWFFYFAFGYLAVQVVRALVD</sequence>
<dbReference type="Proteomes" id="UP000192569">
    <property type="component" value="Chromosome I"/>
</dbReference>
<dbReference type="EMBL" id="LT838272">
    <property type="protein sequence ID" value="SMB96744.1"/>
    <property type="molecule type" value="Genomic_DNA"/>
</dbReference>
<name>A0A1W1VV40_9FIRM</name>